<feature type="domain" description="LCCL" evidence="3">
    <location>
        <begin position="242"/>
        <end position="295"/>
    </location>
</feature>
<keyword evidence="2" id="KW-1133">Transmembrane helix</keyword>
<feature type="transmembrane region" description="Helical" evidence="2">
    <location>
        <begin position="474"/>
        <end position="497"/>
    </location>
</feature>
<feature type="transmembrane region" description="Helical" evidence="2">
    <location>
        <begin position="321"/>
        <end position="345"/>
    </location>
</feature>
<evidence type="ECO:0000256" key="2">
    <source>
        <dbReference type="SAM" id="Phobius"/>
    </source>
</evidence>
<accession>A0AAN7TEM5</accession>
<dbReference type="Pfam" id="PF03815">
    <property type="entry name" value="LCCL"/>
    <property type="match status" value="1"/>
</dbReference>
<comment type="caution">
    <text evidence="4">The sequence shown here is derived from an EMBL/GenBank/DDBJ whole genome shotgun (WGS) entry which is preliminary data.</text>
</comment>
<gene>
    <name evidence="4" type="ORF">LTR62_004886</name>
</gene>
<keyword evidence="2" id="KW-0472">Membrane</keyword>
<keyword evidence="2" id="KW-0812">Transmembrane</keyword>
<dbReference type="Gene3D" id="2.170.130.20">
    <property type="entry name" value="LCCL-like domain"/>
    <property type="match status" value="1"/>
</dbReference>
<name>A0AAN7TEM5_9PEZI</name>
<protein>
    <recommendedName>
        <fullName evidence="3">LCCL domain-containing protein</fullName>
    </recommendedName>
</protein>
<feature type="transmembrane region" description="Helical" evidence="2">
    <location>
        <begin position="365"/>
        <end position="386"/>
    </location>
</feature>
<evidence type="ECO:0000313" key="4">
    <source>
        <dbReference type="EMBL" id="KAK5111434.1"/>
    </source>
</evidence>
<feature type="transmembrane region" description="Helical" evidence="2">
    <location>
        <begin position="443"/>
        <end position="462"/>
    </location>
</feature>
<feature type="transmembrane region" description="Helical" evidence="2">
    <location>
        <begin position="130"/>
        <end position="148"/>
    </location>
</feature>
<evidence type="ECO:0000313" key="5">
    <source>
        <dbReference type="Proteomes" id="UP001310890"/>
    </source>
</evidence>
<dbReference type="EMBL" id="JAVRRL010000039">
    <property type="protein sequence ID" value="KAK5111434.1"/>
    <property type="molecule type" value="Genomic_DNA"/>
</dbReference>
<evidence type="ECO:0000259" key="3">
    <source>
        <dbReference type="PROSITE" id="PS50820"/>
    </source>
</evidence>
<organism evidence="4 5">
    <name type="scientific">Meristemomyces frigidus</name>
    <dbReference type="NCBI Taxonomy" id="1508187"/>
    <lineage>
        <taxon>Eukaryota</taxon>
        <taxon>Fungi</taxon>
        <taxon>Dikarya</taxon>
        <taxon>Ascomycota</taxon>
        <taxon>Pezizomycotina</taxon>
        <taxon>Dothideomycetes</taxon>
        <taxon>Dothideomycetidae</taxon>
        <taxon>Mycosphaerellales</taxon>
        <taxon>Teratosphaeriaceae</taxon>
        <taxon>Meristemomyces</taxon>
    </lineage>
</organism>
<dbReference type="AlphaFoldDB" id="A0AAN7TEM5"/>
<sequence>MGRHDPTDEEAAVNDRRSLDGSTDQYHDDSDDDATVGADAPLRGPGNSSRPSFDGLRLGGGNTNNNTPSWLNNFSDQFPPSLQQAWQKTKTWTKGPDPPRIFTITPLFPSIQHLPITLLDRFVPSKLHRFGLLLLILASWLLSFSLVLRASSFSASVPGYGTPLRLHCGAAYWEEGNGCGLNGNRCRPFANETLAFRCPADCHKIQALNPHAVGDQEIVYRSLVVGGPPPDNSTSFPRDITLVNNAIYRSDSFICPAAIHAGFLSPTTGGCGVLKLTGEQSHFASSTRHGIESISFPSYFPQTFGFIPGTHAQCHDLRWPALGVSVAFTTLLSLFTLSPLVFFWSNFTILFFQTALASDPPNLTTYHDLLSLAFGRFLPAAFCGWVTYRYTVRRSLLGLTAQVEKTVLWLGAAWVGALNNHTFDKIPIQRLTPHDLRAQPGAIPALIAVVLTIFCIALGQAWAFRLEGRMPRYLAVYGILVSSILVMLALPGLNLRIHHYILALLLLPGTSFQNRPSLLYQGLLVGLFVNGIARWGFDSILQTPGELLAGAQRGTLLPDVQVMGVGAEKITFGLGKLPQYDRKADVTFDGISVLVNDVERFRGYGDDDSDWGGLEGNLTWTWHRHHVHGHGNEDDVDNDLDDLRNSDIEVTVDDDNAVQIEARRRHLPEYFRFGYMSGSSVGDYSKAGVWDEDGLWRKMEDGPSL</sequence>
<dbReference type="PROSITE" id="PS50820">
    <property type="entry name" value="LCCL"/>
    <property type="match status" value="1"/>
</dbReference>
<feature type="region of interest" description="Disordered" evidence="1">
    <location>
        <begin position="1"/>
        <end position="69"/>
    </location>
</feature>
<proteinExistence type="predicted"/>
<dbReference type="InterPro" id="IPR036609">
    <property type="entry name" value="LCCL_sf"/>
</dbReference>
<dbReference type="InterPro" id="IPR051957">
    <property type="entry name" value="CRISP-LCCL_domain"/>
</dbReference>
<reference evidence="4" key="1">
    <citation type="submission" date="2023-08" db="EMBL/GenBank/DDBJ databases">
        <title>Black Yeasts Isolated from many extreme environments.</title>
        <authorList>
            <person name="Coleine C."/>
            <person name="Stajich J.E."/>
            <person name="Selbmann L."/>
        </authorList>
    </citation>
    <scope>NUCLEOTIDE SEQUENCE</scope>
    <source>
        <strain evidence="4">CCFEE 5401</strain>
    </source>
</reference>
<dbReference type="Proteomes" id="UP001310890">
    <property type="component" value="Unassembled WGS sequence"/>
</dbReference>
<dbReference type="SUPFAM" id="SSF69848">
    <property type="entry name" value="LCCL domain"/>
    <property type="match status" value="1"/>
</dbReference>
<dbReference type="InterPro" id="IPR004043">
    <property type="entry name" value="LCCL"/>
</dbReference>
<dbReference type="PANTHER" id="PTHR31331">
    <property type="entry name" value="LCCL DOMAIN PROTEIN (AFU_ORTHOLOGUE AFUA_5G08630)"/>
    <property type="match status" value="1"/>
</dbReference>
<dbReference type="PANTHER" id="PTHR31331:SF8">
    <property type="entry name" value="LCCL DOMAIN PROTEIN (AFU_ORTHOLOGUE AFUA_5G02970)"/>
    <property type="match status" value="1"/>
</dbReference>
<evidence type="ECO:0000256" key="1">
    <source>
        <dbReference type="SAM" id="MobiDB-lite"/>
    </source>
</evidence>